<protein>
    <submittedName>
        <fullName evidence="1">Uncharacterized protein</fullName>
    </submittedName>
</protein>
<evidence type="ECO:0000313" key="2">
    <source>
        <dbReference type="Proteomes" id="UP000257109"/>
    </source>
</evidence>
<name>A0A371GDR0_MUCPR</name>
<dbReference type="Gene3D" id="2.40.70.10">
    <property type="entry name" value="Acid Proteases"/>
    <property type="match status" value="1"/>
</dbReference>
<reference evidence="1" key="1">
    <citation type="submission" date="2018-05" db="EMBL/GenBank/DDBJ databases">
        <title>Draft genome of Mucuna pruriens seed.</title>
        <authorList>
            <person name="Nnadi N.E."/>
            <person name="Vos R."/>
            <person name="Hasami M.H."/>
            <person name="Devisetty U.K."/>
            <person name="Aguiy J.C."/>
        </authorList>
    </citation>
    <scope>NUCLEOTIDE SEQUENCE [LARGE SCALE GENOMIC DNA]</scope>
    <source>
        <strain evidence="1">JCA_2017</strain>
    </source>
</reference>
<proteinExistence type="predicted"/>
<accession>A0A371GDR0</accession>
<gene>
    <name evidence="1" type="ORF">CR513_29664</name>
</gene>
<dbReference type="AlphaFoldDB" id="A0A371GDR0"/>
<comment type="caution">
    <text evidence="1">The sequence shown here is derived from an EMBL/GenBank/DDBJ whole genome shotgun (WGS) entry which is preliminary data.</text>
</comment>
<evidence type="ECO:0000313" key="1">
    <source>
        <dbReference type="EMBL" id="RDX88702.1"/>
    </source>
</evidence>
<dbReference type="PANTHER" id="PTHR33067:SF15">
    <property type="entry name" value="RNA-DIRECTED DNA POLYMERASE"/>
    <property type="match status" value="1"/>
</dbReference>
<feature type="non-terminal residue" evidence="1">
    <location>
        <position position="1"/>
    </location>
</feature>
<keyword evidence="2" id="KW-1185">Reference proteome</keyword>
<dbReference type="EMBL" id="QJKJ01005867">
    <property type="protein sequence ID" value="RDX88702.1"/>
    <property type="molecule type" value="Genomic_DNA"/>
</dbReference>
<dbReference type="OrthoDB" id="1748955at2759"/>
<dbReference type="PANTHER" id="PTHR33067">
    <property type="entry name" value="RNA-DIRECTED DNA POLYMERASE-RELATED"/>
    <property type="match status" value="1"/>
</dbReference>
<organism evidence="1 2">
    <name type="scientific">Mucuna pruriens</name>
    <name type="common">Velvet bean</name>
    <name type="synonym">Dolichos pruriens</name>
    <dbReference type="NCBI Taxonomy" id="157652"/>
    <lineage>
        <taxon>Eukaryota</taxon>
        <taxon>Viridiplantae</taxon>
        <taxon>Streptophyta</taxon>
        <taxon>Embryophyta</taxon>
        <taxon>Tracheophyta</taxon>
        <taxon>Spermatophyta</taxon>
        <taxon>Magnoliopsida</taxon>
        <taxon>eudicotyledons</taxon>
        <taxon>Gunneridae</taxon>
        <taxon>Pentapetalae</taxon>
        <taxon>rosids</taxon>
        <taxon>fabids</taxon>
        <taxon>Fabales</taxon>
        <taxon>Fabaceae</taxon>
        <taxon>Papilionoideae</taxon>
        <taxon>50 kb inversion clade</taxon>
        <taxon>NPAAA clade</taxon>
        <taxon>indigoferoid/millettioid clade</taxon>
        <taxon>Phaseoleae</taxon>
        <taxon>Mucuna</taxon>
    </lineage>
</organism>
<dbReference type="Proteomes" id="UP000257109">
    <property type="component" value="Unassembled WGS sequence"/>
</dbReference>
<sequence>MCVHKRNILKEGAEVGGVLSAFVQREVTAGAKPALPRKCSDPGIFSVPCTIGSYTFTNAMLDLGASINVMPASTYKSLNFGDLELTDGRQHVQKMIYHNSWTTIPDDGKNKD</sequence>
<dbReference type="InterPro" id="IPR021109">
    <property type="entry name" value="Peptidase_aspartic_dom_sf"/>
</dbReference>